<comment type="caution">
    <text evidence="2">The sequence shown here is derived from an EMBL/GenBank/DDBJ whole genome shotgun (WGS) entry which is preliminary data.</text>
</comment>
<name>A0A4T0HKA4_WALIC</name>
<dbReference type="AlphaFoldDB" id="A0A4T0HKA4"/>
<dbReference type="PANTHER" id="PTHR28161">
    <property type="entry name" value="ATP SYNTHASE SUBUNIT F, MITOCHONDRIAL"/>
    <property type="match status" value="1"/>
</dbReference>
<gene>
    <name evidence="2" type="ORF">E3P90_01279</name>
</gene>
<dbReference type="Pfam" id="PF10791">
    <property type="entry name" value="F1F0-ATPsyn_F"/>
    <property type="match status" value="1"/>
</dbReference>
<feature type="compositionally biased region" description="Basic and acidic residues" evidence="1">
    <location>
        <begin position="403"/>
        <end position="412"/>
    </location>
</feature>
<dbReference type="PANTHER" id="PTHR28161:SF1">
    <property type="entry name" value="ATP SYNTHASE SUBUNIT F, MITOCHONDRIAL"/>
    <property type="match status" value="1"/>
</dbReference>
<evidence type="ECO:0000313" key="3">
    <source>
        <dbReference type="Proteomes" id="UP000306954"/>
    </source>
</evidence>
<feature type="compositionally biased region" description="Acidic residues" evidence="1">
    <location>
        <begin position="413"/>
        <end position="432"/>
    </location>
</feature>
<dbReference type="Proteomes" id="UP000306954">
    <property type="component" value="Unassembled WGS sequence"/>
</dbReference>
<sequence>MFATHARQGLKNLVPPKIATPGAVSGSEGGARMNSVIEFYSKLPKGNAAPKSSGIKGKYFDGSNSSRTPLLATIGGLFLFGYTLDYNLHLNEIQRNNDEFLVAYPFNFIKWSRLWQGSSRIITTDLEQGIYPFGKGKGKPIEVFIGMTKRNRLEILIPYSMISERFKDIKQNDFENIHFYHFVSPAHFQTLEDFLGFANIQDKKSGIFKINKRYKRDRSKYRVTHNVVLEKKYFEMSRRFYRLIKLADDQLRGSVIAMDWITNPNTNIIQGLSIFVLDKTKSNHYQDWVTVTDTYTENKDEVERRYLKRYVQAILDTKTSDQDECRMIIVKKSMLPQDMDRTKDALKQFLPDNIFEVEPFNIYGITSLIPLYHALCSDVTGEEPSYRRMLDAIDYQKMIQFPETHKGTRPAEESSDEDSEDQDDDEKMENYL</sequence>
<reference evidence="2 3" key="1">
    <citation type="submission" date="2019-03" db="EMBL/GenBank/DDBJ databases">
        <title>Sequencing 23 genomes of Wallemia ichthyophaga.</title>
        <authorList>
            <person name="Gostincar C."/>
        </authorList>
    </citation>
    <scope>NUCLEOTIDE SEQUENCE [LARGE SCALE GENOMIC DNA]</scope>
    <source>
        <strain evidence="2 3">EXF-8621</strain>
    </source>
</reference>
<evidence type="ECO:0000256" key="1">
    <source>
        <dbReference type="SAM" id="MobiDB-lite"/>
    </source>
</evidence>
<proteinExistence type="predicted"/>
<feature type="region of interest" description="Disordered" evidence="1">
    <location>
        <begin position="401"/>
        <end position="432"/>
    </location>
</feature>
<dbReference type="EMBL" id="SPOF01000011">
    <property type="protein sequence ID" value="TIB14311.1"/>
    <property type="molecule type" value="Genomic_DNA"/>
</dbReference>
<dbReference type="InterPro" id="IPR019727">
    <property type="entry name" value="ATP_synth_F0_fsu_mt_fun"/>
</dbReference>
<accession>A0A4T0HKA4</accession>
<dbReference type="GO" id="GO:0046933">
    <property type="term" value="F:proton-transporting ATP synthase activity, rotational mechanism"/>
    <property type="evidence" value="ECO:0007669"/>
    <property type="project" value="TreeGrafter"/>
</dbReference>
<protein>
    <submittedName>
        <fullName evidence="2">Uncharacterized protein</fullName>
    </submittedName>
</protein>
<organism evidence="2 3">
    <name type="scientific">Wallemia ichthyophaga</name>
    <dbReference type="NCBI Taxonomy" id="245174"/>
    <lineage>
        <taxon>Eukaryota</taxon>
        <taxon>Fungi</taxon>
        <taxon>Dikarya</taxon>
        <taxon>Basidiomycota</taxon>
        <taxon>Wallemiomycotina</taxon>
        <taxon>Wallemiomycetes</taxon>
        <taxon>Wallemiales</taxon>
        <taxon>Wallemiaceae</taxon>
        <taxon>Wallemia</taxon>
    </lineage>
</organism>
<evidence type="ECO:0000313" key="2">
    <source>
        <dbReference type="EMBL" id="TIB14311.1"/>
    </source>
</evidence>